<dbReference type="InterPro" id="IPR056798">
    <property type="entry name" value="ADH_Fe_C"/>
</dbReference>
<dbReference type="PANTHER" id="PTHR11496:SF102">
    <property type="entry name" value="ALCOHOL DEHYDROGENASE 4"/>
    <property type="match status" value="1"/>
</dbReference>
<evidence type="ECO:0000259" key="6">
    <source>
        <dbReference type="Pfam" id="PF00465"/>
    </source>
</evidence>
<dbReference type="CDD" id="cd08183">
    <property type="entry name" value="Fe-ADH-like"/>
    <property type="match status" value="1"/>
</dbReference>
<dbReference type="Pfam" id="PF00465">
    <property type="entry name" value="Fe-ADH"/>
    <property type="match status" value="1"/>
</dbReference>
<comment type="similarity">
    <text evidence="2">Belongs to the iron-containing alcohol dehydrogenase family.</text>
</comment>
<evidence type="ECO:0000256" key="1">
    <source>
        <dbReference type="ARBA" id="ARBA00001962"/>
    </source>
</evidence>
<dbReference type="SUPFAM" id="SSF56796">
    <property type="entry name" value="Dehydroquinate synthase-like"/>
    <property type="match status" value="1"/>
</dbReference>
<keyword evidence="4" id="KW-0520">NAD</keyword>
<reference evidence="8 9" key="1">
    <citation type="submission" date="2020-02" db="EMBL/GenBank/DDBJ databases">
        <title>Genome sequence of Roseobacter ponti.</title>
        <authorList>
            <person name="Hollensteiner J."/>
            <person name="Schneider D."/>
            <person name="Poehlein A."/>
            <person name="Daniel R."/>
        </authorList>
    </citation>
    <scope>NUCLEOTIDE SEQUENCE [LARGE SCALE GENOMIC DNA]</scope>
    <source>
        <strain evidence="8 9">DSM 106830</strain>
    </source>
</reference>
<comment type="cofactor">
    <cofactor evidence="1">
        <name>Fe cation</name>
        <dbReference type="ChEBI" id="CHEBI:24875"/>
    </cofactor>
</comment>
<dbReference type="InterPro" id="IPR018211">
    <property type="entry name" value="ADH_Fe_CS"/>
</dbReference>
<evidence type="ECO:0000256" key="4">
    <source>
        <dbReference type="ARBA" id="ARBA00023027"/>
    </source>
</evidence>
<evidence type="ECO:0000256" key="5">
    <source>
        <dbReference type="ARBA" id="ARBA00049243"/>
    </source>
</evidence>
<organism evidence="8 9">
    <name type="scientific">Roseobacter ponti</name>
    <dbReference type="NCBI Taxonomy" id="1891787"/>
    <lineage>
        <taxon>Bacteria</taxon>
        <taxon>Pseudomonadati</taxon>
        <taxon>Pseudomonadota</taxon>
        <taxon>Alphaproteobacteria</taxon>
        <taxon>Rhodobacterales</taxon>
        <taxon>Roseobacteraceae</taxon>
        <taxon>Roseobacter</taxon>
    </lineage>
</organism>
<evidence type="ECO:0000313" key="9">
    <source>
        <dbReference type="Proteomes" id="UP000503308"/>
    </source>
</evidence>
<feature type="domain" description="Alcohol dehydrogenase iron-type/glycerol dehydrogenase GldA" evidence="6">
    <location>
        <begin position="11"/>
        <end position="176"/>
    </location>
</feature>
<dbReference type="PANTHER" id="PTHR11496">
    <property type="entry name" value="ALCOHOL DEHYDROGENASE"/>
    <property type="match status" value="1"/>
</dbReference>
<dbReference type="FunFam" id="3.40.50.1970:FF:000003">
    <property type="entry name" value="Alcohol dehydrogenase, iron-containing"/>
    <property type="match status" value="1"/>
</dbReference>
<dbReference type="GO" id="GO:0046872">
    <property type="term" value="F:metal ion binding"/>
    <property type="evidence" value="ECO:0007669"/>
    <property type="project" value="InterPro"/>
</dbReference>
<accession>A0A858SSS6</accession>
<dbReference type="GO" id="GO:0004022">
    <property type="term" value="F:alcohol dehydrogenase (NAD+) activity"/>
    <property type="evidence" value="ECO:0007669"/>
    <property type="project" value="UniProtKB-EC"/>
</dbReference>
<sequence length="381" mass="38769">MTPFSFLTAGRIIFGRGTADQAVAAVTGFGSKVLLVRGASVPWVDGFESALSAAGADVTTVLCRAEPDLPALEAALDAGRSAGAEVVVSVGGGAVIDMGKALAALLPANTPVLDHLEGVGAGKPLTEPPLPFVALPTTAGTGAEVTRNAVISVPEAGRKVSLRDDRMLPDVAIVDPALTDHAPRQVTLASGLDAVTQCIEPWLSTRANPMTDALCEAAIPAGLRALVRLEQGEDKDARDTMAWCSLAGGLALANSGLGAVHGLAGVLGGRLGAPHGLICGRLLGPVLAANAAHMADVPEAQVRFGMVGGWLASAFQTDAEDAFSGLGRILDTWQMPRLGEWLTADTDLNAIAAEAAGASSMKANPCTLNPDELVSVVRQAM</sequence>
<dbReference type="Pfam" id="PF25137">
    <property type="entry name" value="ADH_Fe_C"/>
    <property type="match status" value="1"/>
</dbReference>
<evidence type="ECO:0000259" key="7">
    <source>
        <dbReference type="Pfam" id="PF25137"/>
    </source>
</evidence>
<comment type="catalytic activity">
    <reaction evidence="5">
        <text>a primary alcohol + NAD(+) = an aldehyde + NADH + H(+)</text>
        <dbReference type="Rhea" id="RHEA:10736"/>
        <dbReference type="ChEBI" id="CHEBI:15378"/>
        <dbReference type="ChEBI" id="CHEBI:15734"/>
        <dbReference type="ChEBI" id="CHEBI:17478"/>
        <dbReference type="ChEBI" id="CHEBI:57540"/>
        <dbReference type="ChEBI" id="CHEBI:57945"/>
        <dbReference type="EC" id="1.1.1.1"/>
    </reaction>
</comment>
<dbReference type="Proteomes" id="UP000503308">
    <property type="component" value="Chromosome"/>
</dbReference>
<dbReference type="AlphaFoldDB" id="A0A858SSS6"/>
<dbReference type="KEGG" id="rpon:G3256_11400"/>
<dbReference type="Gene3D" id="1.20.1090.10">
    <property type="entry name" value="Dehydroquinate synthase-like - alpha domain"/>
    <property type="match status" value="1"/>
</dbReference>
<evidence type="ECO:0000313" key="8">
    <source>
        <dbReference type="EMBL" id="QJF51725.1"/>
    </source>
</evidence>
<dbReference type="PROSITE" id="PS00913">
    <property type="entry name" value="ADH_IRON_1"/>
    <property type="match status" value="1"/>
</dbReference>
<proteinExistence type="inferred from homology"/>
<dbReference type="RefSeq" id="WP_169640942.1">
    <property type="nucleotide sequence ID" value="NZ_CP048788.1"/>
</dbReference>
<protein>
    <submittedName>
        <fullName evidence="8">Iron-containing alcohol dehydrogenase</fullName>
    </submittedName>
</protein>
<dbReference type="EMBL" id="CP048788">
    <property type="protein sequence ID" value="QJF51725.1"/>
    <property type="molecule type" value="Genomic_DNA"/>
</dbReference>
<name>A0A858SSS6_9RHOB</name>
<dbReference type="InterPro" id="IPR001670">
    <property type="entry name" value="ADH_Fe/GldA"/>
</dbReference>
<keyword evidence="3" id="KW-0560">Oxidoreductase</keyword>
<dbReference type="Gene3D" id="3.40.50.1970">
    <property type="match status" value="1"/>
</dbReference>
<feature type="domain" description="Fe-containing alcohol dehydrogenase-like C-terminal" evidence="7">
    <location>
        <begin position="187"/>
        <end position="381"/>
    </location>
</feature>
<keyword evidence="9" id="KW-1185">Reference proteome</keyword>
<evidence type="ECO:0000256" key="2">
    <source>
        <dbReference type="ARBA" id="ARBA00007358"/>
    </source>
</evidence>
<gene>
    <name evidence="8" type="ORF">G3256_11400</name>
</gene>
<evidence type="ECO:0000256" key="3">
    <source>
        <dbReference type="ARBA" id="ARBA00023002"/>
    </source>
</evidence>
<dbReference type="InterPro" id="IPR039697">
    <property type="entry name" value="Alcohol_dehydrogenase_Fe"/>
</dbReference>